<dbReference type="PANTHER" id="PTHR43441:SF10">
    <property type="entry name" value="ACETYLTRANSFERASE"/>
    <property type="match status" value="1"/>
</dbReference>
<evidence type="ECO:0000259" key="1">
    <source>
        <dbReference type="PROSITE" id="PS51186"/>
    </source>
</evidence>
<dbReference type="PANTHER" id="PTHR43441">
    <property type="entry name" value="RIBOSOMAL-PROTEIN-SERINE ACETYLTRANSFERASE"/>
    <property type="match status" value="1"/>
</dbReference>
<dbReference type="Proteomes" id="UP000623608">
    <property type="component" value="Unassembled WGS sequence"/>
</dbReference>
<feature type="domain" description="N-acetyltransferase" evidence="1">
    <location>
        <begin position="16"/>
        <end position="186"/>
    </location>
</feature>
<dbReference type="GO" id="GO:0008999">
    <property type="term" value="F:protein-N-terminal-alanine acetyltransferase activity"/>
    <property type="evidence" value="ECO:0007669"/>
    <property type="project" value="TreeGrafter"/>
</dbReference>
<organism evidence="2 3">
    <name type="scientific">Paractinoplanes tereljensis</name>
    <dbReference type="NCBI Taxonomy" id="571912"/>
    <lineage>
        <taxon>Bacteria</taxon>
        <taxon>Bacillati</taxon>
        <taxon>Actinomycetota</taxon>
        <taxon>Actinomycetes</taxon>
        <taxon>Micromonosporales</taxon>
        <taxon>Micromonosporaceae</taxon>
        <taxon>Paractinoplanes</taxon>
    </lineage>
</organism>
<dbReference type="InterPro" id="IPR051908">
    <property type="entry name" value="Ribosomal_N-acetyltransferase"/>
</dbReference>
<sequence>MPDEVFPRTDIVTTRLRLRAFGARDAADVHEAWQDELFGRTASVGYLFAGADLETAAGWCTGAEKRRQDGLGVELAIEPRDGGRLLGHVALFGVNWSIRIAEVHYWTAPWARGNGYAGEAARAVAEWALRDVAFERISLRAAVDNIASRRVADAAGFHFEGVQRSVFPARDGGRLDLAVYSLIRPDLEPSPA</sequence>
<proteinExistence type="predicted"/>
<dbReference type="EMBL" id="BOMY01000034">
    <property type="protein sequence ID" value="GIF22672.1"/>
    <property type="molecule type" value="Genomic_DNA"/>
</dbReference>
<dbReference type="InterPro" id="IPR016181">
    <property type="entry name" value="Acyl_CoA_acyltransferase"/>
</dbReference>
<reference evidence="2" key="1">
    <citation type="submission" date="2021-01" db="EMBL/GenBank/DDBJ databases">
        <title>Whole genome shotgun sequence of Actinoplanes tereljensis NBRC 105297.</title>
        <authorList>
            <person name="Komaki H."/>
            <person name="Tamura T."/>
        </authorList>
    </citation>
    <scope>NUCLEOTIDE SEQUENCE</scope>
    <source>
        <strain evidence="2">NBRC 105297</strain>
    </source>
</reference>
<dbReference type="RefSeq" id="WP_203810313.1">
    <property type="nucleotide sequence ID" value="NZ_BOMY01000034.1"/>
</dbReference>
<name>A0A919TW91_9ACTN</name>
<dbReference type="SUPFAM" id="SSF55729">
    <property type="entry name" value="Acyl-CoA N-acyltransferases (Nat)"/>
    <property type="match status" value="1"/>
</dbReference>
<dbReference type="Pfam" id="PF13302">
    <property type="entry name" value="Acetyltransf_3"/>
    <property type="match status" value="1"/>
</dbReference>
<dbReference type="PROSITE" id="PS51186">
    <property type="entry name" value="GNAT"/>
    <property type="match status" value="1"/>
</dbReference>
<accession>A0A919TW91</accession>
<dbReference type="GO" id="GO:1990189">
    <property type="term" value="F:protein N-terminal-serine acetyltransferase activity"/>
    <property type="evidence" value="ECO:0007669"/>
    <property type="project" value="TreeGrafter"/>
</dbReference>
<keyword evidence="3" id="KW-1185">Reference proteome</keyword>
<dbReference type="InterPro" id="IPR000182">
    <property type="entry name" value="GNAT_dom"/>
</dbReference>
<protein>
    <submittedName>
        <fullName evidence="2">N-acetyltransferase</fullName>
    </submittedName>
</protein>
<gene>
    <name evidence="2" type="ORF">Ate02nite_54020</name>
</gene>
<evidence type="ECO:0000313" key="2">
    <source>
        <dbReference type="EMBL" id="GIF22672.1"/>
    </source>
</evidence>
<dbReference type="AlphaFoldDB" id="A0A919TW91"/>
<evidence type="ECO:0000313" key="3">
    <source>
        <dbReference type="Proteomes" id="UP000623608"/>
    </source>
</evidence>
<dbReference type="Gene3D" id="3.40.630.30">
    <property type="match status" value="1"/>
</dbReference>
<dbReference type="GO" id="GO:0005737">
    <property type="term" value="C:cytoplasm"/>
    <property type="evidence" value="ECO:0007669"/>
    <property type="project" value="TreeGrafter"/>
</dbReference>
<comment type="caution">
    <text evidence="2">The sequence shown here is derived from an EMBL/GenBank/DDBJ whole genome shotgun (WGS) entry which is preliminary data.</text>
</comment>